<evidence type="ECO:0000313" key="2">
    <source>
        <dbReference type="Proteomes" id="UP000186955"/>
    </source>
</evidence>
<reference evidence="1 2" key="1">
    <citation type="submission" date="2016-10" db="EMBL/GenBank/DDBJ databases">
        <title>Genome sequence of the ascomycete fungus Penicillium subrubescens.</title>
        <authorList>
            <person name="De Vries R.P."/>
            <person name="Peng M."/>
            <person name="Dilokpimol A."/>
            <person name="Hilden K."/>
            <person name="Makela M.R."/>
            <person name="Grigoriev I."/>
            <person name="Riley R."/>
            <person name="Granchi Z."/>
        </authorList>
    </citation>
    <scope>NUCLEOTIDE SEQUENCE [LARGE SCALE GENOMIC DNA]</scope>
    <source>
        <strain evidence="1 2">CBS 132785</strain>
    </source>
</reference>
<dbReference type="AlphaFoldDB" id="A0A1Q5UDZ3"/>
<organism evidence="1 2">
    <name type="scientific">Penicillium subrubescens</name>
    <dbReference type="NCBI Taxonomy" id="1316194"/>
    <lineage>
        <taxon>Eukaryota</taxon>
        <taxon>Fungi</taxon>
        <taxon>Dikarya</taxon>
        <taxon>Ascomycota</taxon>
        <taxon>Pezizomycotina</taxon>
        <taxon>Eurotiomycetes</taxon>
        <taxon>Eurotiomycetidae</taxon>
        <taxon>Eurotiales</taxon>
        <taxon>Aspergillaceae</taxon>
        <taxon>Penicillium</taxon>
    </lineage>
</organism>
<protein>
    <submittedName>
        <fullName evidence="1">Uncharacterized protein</fullName>
    </submittedName>
</protein>
<proteinExistence type="predicted"/>
<sequence>MGNRIHGLKNEILILDTPLPNLLAELQQSRSSGLRIPVTVPDDVFALRLFGRRTFRPDFGILPTFSVGDFIPTDIKLRNSRDRMALNNESDRREHRVSTEEAKDIILPKMPL</sequence>
<accession>A0A1Q5UDZ3</accession>
<dbReference type="EMBL" id="MNBE01000313">
    <property type="protein sequence ID" value="OKP10690.1"/>
    <property type="molecule type" value="Genomic_DNA"/>
</dbReference>
<evidence type="ECO:0000313" key="1">
    <source>
        <dbReference type="EMBL" id="OKP10690.1"/>
    </source>
</evidence>
<dbReference type="Proteomes" id="UP000186955">
    <property type="component" value="Unassembled WGS sequence"/>
</dbReference>
<comment type="caution">
    <text evidence="1">The sequence shown here is derived from an EMBL/GenBank/DDBJ whole genome shotgun (WGS) entry which is preliminary data.</text>
</comment>
<gene>
    <name evidence="1" type="ORF">PENSUB_3993</name>
</gene>
<name>A0A1Q5UDZ3_9EURO</name>
<keyword evidence="2" id="KW-1185">Reference proteome</keyword>